<evidence type="ECO:0000313" key="1">
    <source>
        <dbReference type="EMBL" id="AYV80782.1"/>
    </source>
</evidence>
<name>A0A3G5A0T3_9VIRU</name>
<dbReference type="EMBL" id="MK072248">
    <property type="protein sequence ID" value="AYV80782.1"/>
    <property type="molecule type" value="Genomic_DNA"/>
</dbReference>
<protein>
    <submittedName>
        <fullName evidence="1">Uncharacterized protein</fullName>
    </submittedName>
</protein>
<sequence>MAEVAFVSFVEGVHGRLGVMMEVVVRECKWRDFQLLDCSMCIVREWLNFLCSGS</sequence>
<organism evidence="1">
    <name type="scientific">Harvfovirus sp</name>
    <dbReference type="NCBI Taxonomy" id="2487768"/>
    <lineage>
        <taxon>Viruses</taxon>
        <taxon>Varidnaviria</taxon>
        <taxon>Bamfordvirae</taxon>
        <taxon>Nucleocytoviricota</taxon>
        <taxon>Megaviricetes</taxon>
        <taxon>Imitervirales</taxon>
        <taxon>Mimiviridae</taxon>
        <taxon>Klosneuvirinae</taxon>
    </lineage>
</organism>
<accession>A0A3G5A0T3</accession>
<reference evidence="1" key="1">
    <citation type="submission" date="2018-10" db="EMBL/GenBank/DDBJ databases">
        <title>Hidden diversity of soil giant viruses.</title>
        <authorList>
            <person name="Schulz F."/>
            <person name="Alteio L."/>
            <person name="Goudeau D."/>
            <person name="Ryan E.M."/>
            <person name="Malmstrom R.R."/>
            <person name="Blanchard J."/>
            <person name="Woyke T."/>
        </authorList>
    </citation>
    <scope>NUCLEOTIDE SEQUENCE</scope>
    <source>
        <strain evidence="1">HAV1</strain>
    </source>
</reference>
<proteinExistence type="predicted"/>
<gene>
    <name evidence="1" type="ORF">Harvfovirus6_32</name>
</gene>